<name>A0ABQ9FPZ3_TEGGR</name>
<evidence type="ECO:0000256" key="1">
    <source>
        <dbReference type="ARBA" id="ARBA00022468"/>
    </source>
</evidence>
<reference evidence="6 7" key="1">
    <citation type="submission" date="2022-12" db="EMBL/GenBank/DDBJ databases">
        <title>Chromosome-level genome of Tegillarca granosa.</title>
        <authorList>
            <person name="Kim J."/>
        </authorList>
    </citation>
    <scope>NUCLEOTIDE SEQUENCE [LARGE SCALE GENOMIC DNA]</scope>
    <source>
        <strain evidence="6">Teg-2019</strain>
        <tissue evidence="6">Adductor muscle</tissue>
    </source>
</reference>
<evidence type="ECO:0000259" key="5">
    <source>
        <dbReference type="PROSITE" id="PS50238"/>
    </source>
</evidence>
<dbReference type="PANTHER" id="PTHR15228:SF24">
    <property type="entry name" value="RHO-GAP DOMAIN-CONTAINING PROTEIN"/>
    <property type="match status" value="1"/>
</dbReference>
<gene>
    <name evidence="6" type="ORF">KUTeg_004420</name>
</gene>
<feature type="coiled-coil region" evidence="2">
    <location>
        <begin position="556"/>
        <end position="608"/>
    </location>
</feature>
<evidence type="ECO:0000313" key="6">
    <source>
        <dbReference type="EMBL" id="KAJ8319329.1"/>
    </source>
</evidence>
<dbReference type="SUPFAM" id="SSF48350">
    <property type="entry name" value="GTPase activation domain, GAP"/>
    <property type="match status" value="1"/>
</dbReference>
<dbReference type="Pfam" id="PF00620">
    <property type="entry name" value="RhoGAP"/>
    <property type="match status" value="1"/>
</dbReference>
<dbReference type="PROSITE" id="PS50238">
    <property type="entry name" value="RHOGAP"/>
    <property type="match status" value="1"/>
</dbReference>
<feature type="domain" description="Rho-GAP" evidence="5">
    <location>
        <begin position="140"/>
        <end position="341"/>
    </location>
</feature>
<feature type="compositionally biased region" description="Polar residues" evidence="3">
    <location>
        <begin position="450"/>
        <end position="461"/>
    </location>
</feature>
<evidence type="ECO:0000313" key="7">
    <source>
        <dbReference type="Proteomes" id="UP001217089"/>
    </source>
</evidence>
<protein>
    <recommendedName>
        <fullName evidence="8">Rho GTPase-activating protein 24</fullName>
    </recommendedName>
</protein>
<dbReference type="Proteomes" id="UP001217089">
    <property type="component" value="Unassembled WGS sequence"/>
</dbReference>
<organism evidence="6 7">
    <name type="scientific">Tegillarca granosa</name>
    <name type="common">Malaysian cockle</name>
    <name type="synonym">Anadara granosa</name>
    <dbReference type="NCBI Taxonomy" id="220873"/>
    <lineage>
        <taxon>Eukaryota</taxon>
        <taxon>Metazoa</taxon>
        <taxon>Spiralia</taxon>
        <taxon>Lophotrochozoa</taxon>
        <taxon>Mollusca</taxon>
        <taxon>Bivalvia</taxon>
        <taxon>Autobranchia</taxon>
        <taxon>Pteriomorphia</taxon>
        <taxon>Arcoida</taxon>
        <taxon>Arcoidea</taxon>
        <taxon>Arcidae</taxon>
        <taxon>Tegillarca</taxon>
    </lineage>
</organism>
<dbReference type="InterPro" id="IPR051025">
    <property type="entry name" value="RhoGAP"/>
</dbReference>
<feature type="coiled-coil region" evidence="2">
    <location>
        <begin position="495"/>
        <end position="529"/>
    </location>
</feature>
<dbReference type="InterPro" id="IPR011993">
    <property type="entry name" value="PH-like_dom_sf"/>
</dbReference>
<dbReference type="InterPro" id="IPR001849">
    <property type="entry name" value="PH_domain"/>
</dbReference>
<dbReference type="SUPFAM" id="SSF50729">
    <property type="entry name" value="PH domain-like"/>
    <property type="match status" value="1"/>
</dbReference>
<accession>A0ABQ9FPZ3</accession>
<dbReference type="PANTHER" id="PTHR15228">
    <property type="entry name" value="SPERMATHECAL PHYSIOLOGY VARIANT"/>
    <property type="match status" value="1"/>
</dbReference>
<feature type="region of interest" description="Disordered" evidence="3">
    <location>
        <begin position="406"/>
        <end position="461"/>
    </location>
</feature>
<feature type="compositionally biased region" description="Basic and acidic residues" evidence="3">
    <location>
        <begin position="411"/>
        <end position="425"/>
    </location>
</feature>
<keyword evidence="7" id="KW-1185">Reference proteome</keyword>
<evidence type="ECO:0008006" key="8">
    <source>
        <dbReference type="Google" id="ProtNLM"/>
    </source>
</evidence>
<keyword evidence="1" id="KW-0343">GTPase activation</keyword>
<keyword evidence="2" id="KW-0175">Coiled coil</keyword>
<dbReference type="InterPro" id="IPR000198">
    <property type="entry name" value="RhoGAP_dom"/>
</dbReference>
<evidence type="ECO:0000259" key="4">
    <source>
        <dbReference type="PROSITE" id="PS50003"/>
    </source>
</evidence>
<dbReference type="SMART" id="SM00233">
    <property type="entry name" value="PH"/>
    <property type="match status" value="1"/>
</dbReference>
<comment type="caution">
    <text evidence="6">The sequence shown here is derived from an EMBL/GenBank/DDBJ whole genome shotgun (WGS) entry which is preliminary data.</text>
</comment>
<feature type="domain" description="PH" evidence="4">
    <location>
        <begin position="13"/>
        <end position="130"/>
    </location>
</feature>
<evidence type="ECO:0000256" key="3">
    <source>
        <dbReference type="SAM" id="MobiDB-lite"/>
    </source>
</evidence>
<dbReference type="Pfam" id="PF00169">
    <property type="entry name" value="PH"/>
    <property type="match status" value="1"/>
</dbReference>
<dbReference type="Gene3D" id="2.30.29.30">
    <property type="entry name" value="Pleckstrin-homology domain (PH domain)/Phosphotyrosine-binding domain (PTB)"/>
    <property type="match status" value="1"/>
</dbReference>
<dbReference type="PROSITE" id="PS50003">
    <property type="entry name" value="PH_DOMAIN"/>
    <property type="match status" value="1"/>
</dbReference>
<dbReference type="Gene3D" id="1.10.555.10">
    <property type="entry name" value="Rho GTPase activation protein"/>
    <property type="match status" value="1"/>
</dbReference>
<dbReference type="SMART" id="SM00324">
    <property type="entry name" value="RhoGAP"/>
    <property type="match status" value="1"/>
</dbReference>
<proteinExistence type="predicted"/>
<dbReference type="InterPro" id="IPR008936">
    <property type="entry name" value="Rho_GTPase_activation_prot"/>
</dbReference>
<feature type="compositionally biased region" description="Basic residues" evidence="3">
    <location>
        <begin position="428"/>
        <end position="440"/>
    </location>
</feature>
<evidence type="ECO:0000256" key="2">
    <source>
        <dbReference type="SAM" id="Coils"/>
    </source>
</evidence>
<dbReference type="EMBL" id="JARBDR010000214">
    <property type="protein sequence ID" value="KAJ8319329.1"/>
    <property type="molecule type" value="Genomic_DNA"/>
</dbReference>
<sequence>MKFTMNNPVHRQRILKCGWLRKQGGMVKTWHRRWFCLNGDCLFYFAKHDDLKPLGSIFLPGNRVDDQPFNPDEPEKFLFEVLPVDGNLSAPPVKGRIQTKMAPNHDSFLLCAESDDERQEWIRAIRKVMYSGIGGAIFGQSIAETMSFSRHNDLKVPVIIRDCIEFLTEYGLEIEGIFRLPGRSIMIKEYKAKYDTAERVVFDISNIDVHSVASLLKLYLRELPESIVPSSNYQRFMNIALRYQDAREAKQKQEALEDLIDGMRELPKHNYNILKYLCDFLHTVGEKSSINKMTTINLATVFGPNIIRNVTEADSPELMMATADLTQQLAFMLIHHKDEVFTMDYDGPTAVKTDLLIDIDSELPNTETLVPTPIRTSSNDLVKAIFQHLDDNIETEVFSENVENSVNFEQRNGKDGTERKFKEGKPIPPKRRTKNGRSSRRICNVYEKTPSGSSVSDDMEASSLTLSDVNNIDSLPQENIASSEDQNNDVSSHQLAMLVAQNKKLEKELEEKEKENKRMQWEIIEAKSKFELENSDLKSKYEAQIKKLMLNTDALRVNYERRIESMQTENKAKVEELESKLRTEMKDKKTAVDKVIELQDRINRYQLQYGELHK</sequence>